<sequence>MCAQLSLAANSPNVTVGIAYLVRSSGIRLIHGRPLKRLDQIALGVFRINCCCKLGQIISLPAAYLSHAHGRAIPVGSNLPERIFKTQMVCANFEIQGVYGNRH</sequence>
<keyword evidence="2" id="KW-1185">Reference proteome</keyword>
<name>A0A4Y2SI50_ARAVE</name>
<proteinExistence type="predicted"/>
<reference evidence="1 2" key="1">
    <citation type="journal article" date="2019" name="Sci. Rep.">
        <title>Orb-weaving spider Araneus ventricosus genome elucidates the spidroin gene catalogue.</title>
        <authorList>
            <person name="Kono N."/>
            <person name="Nakamura H."/>
            <person name="Ohtoshi R."/>
            <person name="Moran D.A.P."/>
            <person name="Shinohara A."/>
            <person name="Yoshida Y."/>
            <person name="Fujiwara M."/>
            <person name="Mori M."/>
            <person name="Tomita M."/>
            <person name="Arakawa K."/>
        </authorList>
    </citation>
    <scope>NUCLEOTIDE SEQUENCE [LARGE SCALE GENOMIC DNA]</scope>
</reference>
<gene>
    <name evidence="1" type="ORF">AVEN_266892_1</name>
</gene>
<dbReference type="AlphaFoldDB" id="A0A4Y2SI50"/>
<evidence type="ECO:0000313" key="1">
    <source>
        <dbReference type="EMBL" id="GBN87928.1"/>
    </source>
</evidence>
<dbReference type="EMBL" id="BGPR01022043">
    <property type="protein sequence ID" value="GBN87928.1"/>
    <property type="molecule type" value="Genomic_DNA"/>
</dbReference>
<accession>A0A4Y2SI50</accession>
<protein>
    <submittedName>
        <fullName evidence="1">Uncharacterized protein</fullName>
    </submittedName>
</protein>
<organism evidence="1 2">
    <name type="scientific">Araneus ventricosus</name>
    <name type="common">Orbweaver spider</name>
    <name type="synonym">Epeira ventricosa</name>
    <dbReference type="NCBI Taxonomy" id="182803"/>
    <lineage>
        <taxon>Eukaryota</taxon>
        <taxon>Metazoa</taxon>
        <taxon>Ecdysozoa</taxon>
        <taxon>Arthropoda</taxon>
        <taxon>Chelicerata</taxon>
        <taxon>Arachnida</taxon>
        <taxon>Araneae</taxon>
        <taxon>Araneomorphae</taxon>
        <taxon>Entelegynae</taxon>
        <taxon>Araneoidea</taxon>
        <taxon>Araneidae</taxon>
        <taxon>Araneus</taxon>
    </lineage>
</organism>
<dbReference type="Proteomes" id="UP000499080">
    <property type="component" value="Unassembled WGS sequence"/>
</dbReference>
<comment type="caution">
    <text evidence="1">The sequence shown here is derived from an EMBL/GenBank/DDBJ whole genome shotgun (WGS) entry which is preliminary data.</text>
</comment>
<evidence type="ECO:0000313" key="2">
    <source>
        <dbReference type="Proteomes" id="UP000499080"/>
    </source>
</evidence>